<keyword evidence="4" id="KW-1185">Reference proteome</keyword>
<name>A0A0P1AWT1_PLAHL</name>
<dbReference type="InterPro" id="IPR043502">
    <property type="entry name" value="DNA/RNA_pol_sf"/>
</dbReference>
<feature type="domain" description="Reverse transcriptase" evidence="2">
    <location>
        <begin position="367"/>
        <end position="444"/>
    </location>
</feature>
<dbReference type="Gene3D" id="3.30.70.270">
    <property type="match status" value="1"/>
</dbReference>
<dbReference type="InterPro" id="IPR043128">
    <property type="entry name" value="Rev_trsase/Diguanyl_cyclase"/>
</dbReference>
<protein>
    <submittedName>
        <fullName evidence="3">Reverse transcriptase</fullName>
    </submittedName>
</protein>
<accession>A0A0P1AWT1</accession>
<keyword evidence="1" id="KW-0732">Signal</keyword>
<dbReference type="InterPro" id="IPR000477">
    <property type="entry name" value="RT_dom"/>
</dbReference>
<evidence type="ECO:0000256" key="1">
    <source>
        <dbReference type="SAM" id="SignalP"/>
    </source>
</evidence>
<dbReference type="RefSeq" id="XP_024582641.1">
    <property type="nucleotide sequence ID" value="XM_024717109.1"/>
</dbReference>
<keyword evidence="3" id="KW-0808">Transferase</keyword>
<dbReference type="STRING" id="4781.A0A0P1AWT1"/>
<dbReference type="AlphaFoldDB" id="A0A0P1AWT1"/>
<evidence type="ECO:0000313" key="3">
    <source>
        <dbReference type="EMBL" id="CEG46272.1"/>
    </source>
</evidence>
<dbReference type="GO" id="GO:0003964">
    <property type="term" value="F:RNA-directed DNA polymerase activity"/>
    <property type="evidence" value="ECO:0007669"/>
    <property type="project" value="UniProtKB-KW"/>
</dbReference>
<dbReference type="Pfam" id="PF00078">
    <property type="entry name" value="RVT_1"/>
    <property type="match status" value="1"/>
</dbReference>
<dbReference type="EMBL" id="CCYD01002047">
    <property type="protein sequence ID" value="CEG46272.1"/>
    <property type="molecule type" value="Genomic_DNA"/>
</dbReference>
<organism evidence="3 4">
    <name type="scientific">Plasmopara halstedii</name>
    <name type="common">Downy mildew of sunflower</name>
    <dbReference type="NCBI Taxonomy" id="4781"/>
    <lineage>
        <taxon>Eukaryota</taxon>
        <taxon>Sar</taxon>
        <taxon>Stramenopiles</taxon>
        <taxon>Oomycota</taxon>
        <taxon>Peronosporomycetes</taxon>
        <taxon>Peronosporales</taxon>
        <taxon>Peronosporaceae</taxon>
        <taxon>Plasmopara</taxon>
    </lineage>
</organism>
<dbReference type="SUPFAM" id="SSF56672">
    <property type="entry name" value="DNA/RNA polymerases"/>
    <property type="match status" value="1"/>
</dbReference>
<reference evidence="4" key="1">
    <citation type="submission" date="2014-09" db="EMBL/GenBank/DDBJ databases">
        <authorList>
            <person name="Sharma Rahul"/>
            <person name="Thines Marco"/>
        </authorList>
    </citation>
    <scope>NUCLEOTIDE SEQUENCE [LARGE SCALE GENOMIC DNA]</scope>
</reference>
<feature type="signal peptide" evidence="1">
    <location>
        <begin position="1"/>
        <end position="22"/>
    </location>
</feature>
<feature type="chain" id="PRO_5006058990" evidence="1">
    <location>
        <begin position="23"/>
        <end position="464"/>
    </location>
</feature>
<evidence type="ECO:0000313" key="4">
    <source>
        <dbReference type="Proteomes" id="UP000054928"/>
    </source>
</evidence>
<dbReference type="Proteomes" id="UP000054928">
    <property type="component" value="Unassembled WGS sequence"/>
</dbReference>
<sequence>MRSPSVYILLTTTALLVTRSTALTTQPLFTPSDEELKPTTKRNATKISVRAPSANVDEKLLESRSSGTGASKMAVTLHLVGGIENSAQQEAKQAMKKLPEMLHPRVPHDSQHFVRDSKMGIPSSSTALHDQTLSQKQIEVGLAFLKEYNKNMEHAEVIDQAEVLKCLEKDDISGLEALVVEHNKPLISAKRMNLATLLNLVYGDKNARDMINTFTKTFKSSSIKRKGMKVAATQPFKNSHQLLDKRSTPVTEETKSLTRYGYTWPDPVLTEAFAAYSPHINQFQLTEWKNQGKLAEDMVEKLSNYPHEEAIRDGSLLKAFVAYIDLWNIKLSPKELNLFESLKTQFGDYVAASGKHSERHALHGKNAPFQSERLPFGCSAPATFNRLVTQLFRLLRAHAQTYFDDIFVHSHAEHERTDEKNHTVYLRAVLVGMRTIKLYANADKGIFDAEEIPFSVCFIEKRGI</sequence>
<keyword evidence="3" id="KW-0548">Nucleotidyltransferase</keyword>
<keyword evidence="3" id="KW-0695">RNA-directed DNA polymerase</keyword>
<dbReference type="OrthoDB" id="104167at2759"/>
<evidence type="ECO:0000259" key="2">
    <source>
        <dbReference type="Pfam" id="PF00078"/>
    </source>
</evidence>
<proteinExistence type="predicted"/>
<dbReference type="GeneID" id="36397738"/>